<gene>
    <name evidence="6" type="ORF">BB560_003749</name>
</gene>
<protein>
    <recommendedName>
        <fullName evidence="8">Magnesium transporter</fullName>
    </recommendedName>
</protein>
<dbReference type="PANTHER" id="PTHR12570">
    <property type="match status" value="1"/>
</dbReference>
<evidence type="ECO:0000256" key="3">
    <source>
        <dbReference type="ARBA" id="ARBA00022989"/>
    </source>
</evidence>
<keyword evidence="7" id="KW-1185">Reference proteome</keyword>
<accession>A0A2T9ZB85</accession>
<keyword evidence="3 5" id="KW-1133">Transmembrane helix</keyword>
<sequence>MEPKHIGVILALLSSISIGSSFVLTKIGLNHTIKKYGSATKDIAYLKNYIWWIGMLFMAIGEFANFAAYSFAPAILVTPLGALSVIIGAILASIFLGERISNVGKAGCALCILGSLQVIVNSPEDPPISSVQQIMTYIQQPSFIIYAAFNFIAILLLLYVFSPKYGQKTPIIYLSICSIAGSFTVVACKALGIAIKLTLSGNNQMKYFSTYFFMLSVASCIVIQLGYFNKALELFNTNVVTPIYYVLFTTLTIVATTILFKGFSGTPEAFISIICGFFTLFIGVYLLNSTKATPKSYKTISDEEYSSLFDLEEISAVDLDRNRTKTVSEDSDSIHSGYTPVSTYPSKIEHDTPVIFEVDDSIGHLDRSSDEFADNLILRSNPN</sequence>
<dbReference type="AlphaFoldDB" id="A0A2T9ZB85"/>
<evidence type="ECO:0000256" key="1">
    <source>
        <dbReference type="ARBA" id="ARBA00004141"/>
    </source>
</evidence>
<comment type="subcellular location">
    <subcellularLocation>
        <location evidence="1">Membrane</location>
        <topology evidence="1">Multi-pass membrane protein</topology>
    </subcellularLocation>
</comment>
<reference evidence="6 7" key="1">
    <citation type="journal article" date="2018" name="MBio">
        <title>Comparative Genomics Reveals the Core Gene Toolbox for the Fungus-Insect Symbiosis.</title>
        <authorList>
            <person name="Wang Y."/>
            <person name="Stata M."/>
            <person name="Wang W."/>
            <person name="Stajich J.E."/>
            <person name="White M.M."/>
            <person name="Moncalvo J.M."/>
        </authorList>
    </citation>
    <scope>NUCLEOTIDE SEQUENCE [LARGE SCALE GENOMIC DNA]</scope>
    <source>
        <strain evidence="6 7">SC-DP-2</strain>
    </source>
</reference>
<dbReference type="InterPro" id="IPR008521">
    <property type="entry name" value="Mg_trans_NIPA"/>
</dbReference>
<evidence type="ECO:0000256" key="4">
    <source>
        <dbReference type="ARBA" id="ARBA00023136"/>
    </source>
</evidence>
<dbReference type="GO" id="GO:0016020">
    <property type="term" value="C:membrane"/>
    <property type="evidence" value="ECO:0007669"/>
    <property type="project" value="UniProtKB-SubCell"/>
</dbReference>
<dbReference type="Pfam" id="PF05653">
    <property type="entry name" value="Mg_trans_NIPA"/>
    <property type="match status" value="1"/>
</dbReference>
<evidence type="ECO:0000256" key="2">
    <source>
        <dbReference type="ARBA" id="ARBA00022692"/>
    </source>
</evidence>
<dbReference type="SUPFAM" id="SSF103481">
    <property type="entry name" value="Multidrug resistance efflux transporter EmrE"/>
    <property type="match status" value="1"/>
</dbReference>
<dbReference type="GO" id="GO:0015095">
    <property type="term" value="F:magnesium ion transmembrane transporter activity"/>
    <property type="evidence" value="ECO:0007669"/>
    <property type="project" value="InterPro"/>
</dbReference>
<evidence type="ECO:0000313" key="7">
    <source>
        <dbReference type="Proteomes" id="UP000245609"/>
    </source>
</evidence>
<organism evidence="6 7">
    <name type="scientific">Smittium megazygosporum</name>
    <dbReference type="NCBI Taxonomy" id="133381"/>
    <lineage>
        <taxon>Eukaryota</taxon>
        <taxon>Fungi</taxon>
        <taxon>Fungi incertae sedis</taxon>
        <taxon>Zoopagomycota</taxon>
        <taxon>Kickxellomycotina</taxon>
        <taxon>Harpellomycetes</taxon>
        <taxon>Harpellales</taxon>
        <taxon>Legeriomycetaceae</taxon>
        <taxon>Smittium</taxon>
    </lineage>
</organism>
<feature type="transmembrane region" description="Helical" evidence="5">
    <location>
        <begin position="74"/>
        <end position="96"/>
    </location>
</feature>
<feature type="transmembrane region" description="Helical" evidence="5">
    <location>
        <begin position="6"/>
        <end position="29"/>
    </location>
</feature>
<feature type="transmembrane region" description="Helical" evidence="5">
    <location>
        <begin position="173"/>
        <end position="195"/>
    </location>
</feature>
<dbReference type="OrthoDB" id="6428174at2759"/>
<feature type="transmembrane region" description="Helical" evidence="5">
    <location>
        <begin position="239"/>
        <end position="263"/>
    </location>
</feature>
<dbReference type="Proteomes" id="UP000245609">
    <property type="component" value="Unassembled WGS sequence"/>
</dbReference>
<dbReference type="EMBL" id="MBFS01000776">
    <property type="protein sequence ID" value="PVV01820.1"/>
    <property type="molecule type" value="Genomic_DNA"/>
</dbReference>
<feature type="transmembrane region" description="Helical" evidence="5">
    <location>
        <begin position="143"/>
        <end position="161"/>
    </location>
</feature>
<evidence type="ECO:0000256" key="5">
    <source>
        <dbReference type="SAM" id="Phobius"/>
    </source>
</evidence>
<evidence type="ECO:0008006" key="8">
    <source>
        <dbReference type="Google" id="ProtNLM"/>
    </source>
</evidence>
<keyword evidence="4 5" id="KW-0472">Membrane</keyword>
<keyword evidence="2 5" id="KW-0812">Transmembrane</keyword>
<name>A0A2T9ZB85_9FUNG</name>
<comment type="caution">
    <text evidence="6">The sequence shown here is derived from an EMBL/GenBank/DDBJ whole genome shotgun (WGS) entry which is preliminary data.</text>
</comment>
<proteinExistence type="predicted"/>
<feature type="transmembrane region" description="Helical" evidence="5">
    <location>
        <begin position="207"/>
        <end position="227"/>
    </location>
</feature>
<evidence type="ECO:0000313" key="6">
    <source>
        <dbReference type="EMBL" id="PVV01820.1"/>
    </source>
</evidence>
<dbReference type="PANTHER" id="PTHR12570:SF92">
    <property type="entry name" value="SPICHTHYIN, ISOFORM B"/>
    <property type="match status" value="1"/>
</dbReference>
<feature type="transmembrane region" description="Helical" evidence="5">
    <location>
        <begin position="49"/>
        <end position="68"/>
    </location>
</feature>
<dbReference type="InterPro" id="IPR037185">
    <property type="entry name" value="EmrE-like"/>
</dbReference>
<feature type="transmembrane region" description="Helical" evidence="5">
    <location>
        <begin position="269"/>
        <end position="288"/>
    </location>
</feature>